<dbReference type="PANTHER" id="PTHR44757">
    <property type="entry name" value="DIGUANYLATE CYCLASE DGCP"/>
    <property type="match status" value="1"/>
</dbReference>
<dbReference type="InterPro" id="IPR029787">
    <property type="entry name" value="Nucleotide_cyclase"/>
</dbReference>
<dbReference type="SMART" id="SM00267">
    <property type="entry name" value="GGDEF"/>
    <property type="match status" value="1"/>
</dbReference>
<dbReference type="Gene3D" id="3.30.70.270">
    <property type="match status" value="1"/>
</dbReference>
<evidence type="ECO:0000313" key="6">
    <source>
        <dbReference type="Proteomes" id="UP000267448"/>
    </source>
</evidence>
<dbReference type="CDD" id="cd01948">
    <property type="entry name" value="EAL"/>
    <property type="match status" value="1"/>
</dbReference>
<dbReference type="OrthoDB" id="1316910at2"/>
<dbReference type="SUPFAM" id="SSF141868">
    <property type="entry name" value="EAL domain-like"/>
    <property type="match status" value="1"/>
</dbReference>
<dbReference type="SUPFAM" id="SSF55073">
    <property type="entry name" value="Nucleotide cyclase"/>
    <property type="match status" value="1"/>
</dbReference>
<dbReference type="CDD" id="cd01949">
    <property type="entry name" value="GGDEF"/>
    <property type="match status" value="1"/>
</dbReference>
<dbReference type="InterPro" id="IPR001633">
    <property type="entry name" value="EAL_dom"/>
</dbReference>
<keyword evidence="1" id="KW-1133">Transmembrane helix</keyword>
<dbReference type="PANTHER" id="PTHR44757:SF2">
    <property type="entry name" value="BIOFILM ARCHITECTURE MAINTENANCE PROTEIN MBAA"/>
    <property type="match status" value="1"/>
</dbReference>
<dbReference type="SMART" id="SM00086">
    <property type="entry name" value="PAC"/>
    <property type="match status" value="1"/>
</dbReference>
<dbReference type="Proteomes" id="UP000267448">
    <property type="component" value="Unassembled WGS sequence"/>
</dbReference>
<dbReference type="InterPro" id="IPR035965">
    <property type="entry name" value="PAS-like_dom_sf"/>
</dbReference>
<dbReference type="InterPro" id="IPR013655">
    <property type="entry name" value="PAS_fold_3"/>
</dbReference>
<keyword evidence="1" id="KW-0472">Membrane</keyword>
<feature type="domain" description="PAS" evidence="2">
    <location>
        <begin position="282"/>
        <end position="354"/>
    </location>
</feature>
<dbReference type="Gene3D" id="3.30.450.20">
    <property type="entry name" value="PAS domain"/>
    <property type="match status" value="1"/>
</dbReference>
<name>A0A3S0K953_9GAMM</name>
<feature type="transmembrane region" description="Helical" evidence="1">
    <location>
        <begin position="25"/>
        <end position="47"/>
    </location>
</feature>
<evidence type="ECO:0000313" key="5">
    <source>
        <dbReference type="EMBL" id="RTR38319.1"/>
    </source>
</evidence>
<dbReference type="SMART" id="SM00091">
    <property type="entry name" value="PAS"/>
    <property type="match status" value="1"/>
</dbReference>
<dbReference type="Gene3D" id="3.20.20.450">
    <property type="entry name" value="EAL domain"/>
    <property type="match status" value="1"/>
</dbReference>
<dbReference type="PROSITE" id="PS50112">
    <property type="entry name" value="PAS"/>
    <property type="match status" value="1"/>
</dbReference>
<evidence type="ECO:0000256" key="1">
    <source>
        <dbReference type="SAM" id="Phobius"/>
    </source>
</evidence>
<keyword evidence="1" id="KW-0812">Transmembrane</keyword>
<dbReference type="SUPFAM" id="SSF55785">
    <property type="entry name" value="PYP-like sensor domain (PAS domain)"/>
    <property type="match status" value="1"/>
</dbReference>
<proteinExistence type="predicted"/>
<dbReference type="PROSITE" id="PS50883">
    <property type="entry name" value="EAL"/>
    <property type="match status" value="1"/>
</dbReference>
<dbReference type="AlphaFoldDB" id="A0A3S0K953"/>
<sequence>MSFTCAFCHSLRVTLLLLKLSRPSLVFVVPIFALTLYCCLTCVDFFYERSEMQREAIAGEVTRIEQHLIKMQHIVESALAIQDSARIEQEIALAATDFNIMVYTILNQASNIRFANHIVWRNSKAVDVIDGYDPVTHKQVSSLNRPYIAINLERLAVQAYYPLDIKFQENSSDLHDLIYLEYDIAPLINAVHKDVQRSAIRSSGIHLLGLMIFLVLLHFYLVRPLKALSLQASAVTNRARSEELEDSNKPIASLFSEVAAIQSHLSDFYEKLQLSEKQLNDSQQRWLFAVEVSRNGIWDWNLITDEVFLSDRWKEMLGYHSDQLKDELKTWQAMLHPEDKAEALNTLHKYLNGEVEEFESVHRLKHKSGHYIWVLDRGMIVDWDSKGRPVRMIGTHTDVSDDVRNQQAITHQVNHDLLTDLANRRALLDELYRIKEHKQSGSVALFVIDLDNFKMINDALGHHHGDRLLIQVAARLSSYFSNNALIARLCADEFVILAQGLSDDPSVAKRRTMALASQIRQMIGRSFHINNQTLNISASVGICVLDKLSDIDPEQVLQHADLAMHQAKEQGRDAHVVYSADMERVAQNSLLIKSELKNAIELNQLSLVYQPIVDREGEIICAEALLRWQHPEKGNIPPSLFIPIAEGSELIQDIGHWVISETCQYIKRLQGENVELGSIAINVSARQFNHDDFVETLLDVIRQQGLAAGIIELELTEYALLTNLDIIRQRMEVLKEAGISIAIDDFGTGYSSLSYLQSLPLSRLKLDAAFVSQIGVNDASNSIVIAIITMAHSLNLQVVAEGVETQQQYEFLLLHDCDTFQGYLFNRPLTADDFIRAVKSGKDLSLQSAS</sequence>
<dbReference type="InterPro" id="IPR052155">
    <property type="entry name" value="Biofilm_reg_signaling"/>
</dbReference>
<dbReference type="InterPro" id="IPR000014">
    <property type="entry name" value="PAS"/>
</dbReference>
<dbReference type="PROSITE" id="PS50887">
    <property type="entry name" value="GGDEF"/>
    <property type="match status" value="1"/>
</dbReference>
<dbReference type="InterPro" id="IPR043128">
    <property type="entry name" value="Rev_trsase/Diguanyl_cyclase"/>
</dbReference>
<feature type="domain" description="GGDEF" evidence="4">
    <location>
        <begin position="441"/>
        <end position="580"/>
    </location>
</feature>
<evidence type="ECO:0000259" key="4">
    <source>
        <dbReference type="PROSITE" id="PS50887"/>
    </source>
</evidence>
<organism evidence="5 6">
    <name type="scientific">Shewanella canadensis</name>
    <dbReference type="NCBI Taxonomy" id="271096"/>
    <lineage>
        <taxon>Bacteria</taxon>
        <taxon>Pseudomonadati</taxon>
        <taxon>Pseudomonadota</taxon>
        <taxon>Gammaproteobacteria</taxon>
        <taxon>Alteromonadales</taxon>
        <taxon>Shewanellaceae</taxon>
        <taxon>Shewanella</taxon>
    </lineage>
</organism>
<evidence type="ECO:0000259" key="3">
    <source>
        <dbReference type="PROSITE" id="PS50883"/>
    </source>
</evidence>
<evidence type="ECO:0000259" key="2">
    <source>
        <dbReference type="PROSITE" id="PS50112"/>
    </source>
</evidence>
<dbReference type="InterPro" id="IPR035919">
    <property type="entry name" value="EAL_sf"/>
</dbReference>
<feature type="transmembrane region" description="Helical" evidence="1">
    <location>
        <begin position="203"/>
        <end position="221"/>
    </location>
</feature>
<dbReference type="CDD" id="cd00130">
    <property type="entry name" value="PAS"/>
    <property type="match status" value="1"/>
</dbReference>
<accession>A0A3S0K953</accession>
<reference evidence="5 6" key="1">
    <citation type="submission" date="2018-12" db="EMBL/GenBank/DDBJ databases">
        <authorList>
            <person name="Yu L."/>
        </authorList>
    </citation>
    <scope>NUCLEOTIDE SEQUENCE [LARGE SCALE GENOMIC DNA]</scope>
    <source>
        <strain evidence="5 6">HAW-EB2</strain>
    </source>
</reference>
<dbReference type="Pfam" id="PF00563">
    <property type="entry name" value="EAL"/>
    <property type="match status" value="1"/>
</dbReference>
<dbReference type="InterPro" id="IPR000160">
    <property type="entry name" value="GGDEF_dom"/>
</dbReference>
<keyword evidence="6" id="KW-1185">Reference proteome</keyword>
<dbReference type="SMART" id="SM00052">
    <property type="entry name" value="EAL"/>
    <property type="match status" value="1"/>
</dbReference>
<dbReference type="NCBIfam" id="TIGR00254">
    <property type="entry name" value="GGDEF"/>
    <property type="match status" value="1"/>
</dbReference>
<comment type="caution">
    <text evidence="5">The sequence shown here is derived from an EMBL/GenBank/DDBJ whole genome shotgun (WGS) entry which is preliminary data.</text>
</comment>
<dbReference type="NCBIfam" id="TIGR00229">
    <property type="entry name" value="sensory_box"/>
    <property type="match status" value="1"/>
</dbReference>
<protein>
    <submittedName>
        <fullName evidence="5">EAL domain-containing protein</fullName>
    </submittedName>
</protein>
<dbReference type="InterPro" id="IPR001610">
    <property type="entry name" value="PAC"/>
</dbReference>
<dbReference type="EMBL" id="RXNU01000007">
    <property type="protein sequence ID" value="RTR38319.1"/>
    <property type="molecule type" value="Genomic_DNA"/>
</dbReference>
<gene>
    <name evidence="5" type="ORF">EKG38_15280</name>
</gene>
<feature type="domain" description="EAL" evidence="3">
    <location>
        <begin position="589"/>
        <end position="842"/>
    </location>
</feature>
<dbReference type="Pfam" id="PF08447">
    <property type="entry name" value="PAS_3"/>
    <property type="match status" value="1"/>
</dbReference>
<dbReference type="Pfam" id="PF00990">
    <property type="entry name" value="GGDEF"/>
    <property type="match status" value="1"/>
</dbReference>